<accession>A0A561WKP7</accession>
<dbReference type="Pfam" id="PF00834">
    <property type="entry name" value="Ribul_P_3_epim"/>
    <property type="match status" value="1"/>
</dbReference>
<sequence>MTVVEVLPALLGADPLALGAATDSLVGAPVRYLHLDVMDGAFVPDISFGARTVTAVRRRTELPLDVHLQVANPEAHLDALLAAKVDLVTVHVESTAHVARLLRRLRLAGVDAALAVNPGTPLGSLAELLGEIVQVTVMTSNPGTSDFLEYTLDKIRRLRALLAESRLEHVHIAADGGVTEARARALHEAGADRLIAGSAVFQAPGGVVDGVARLREAALS</sequence>
<dbReference type="SUPFAM" id="SSF51366">
    <property type="entry name" value="Ribulose-phoshate binding barrel"/>
    <property type="match status" value="1"/>
</dbReference>
<reference evidence="3 4" key="1">
    <citation type="submission" date="2019-06" db="EMBL/GenBank/DDBJ databases">
        <title>Sequencing the genomes of 1000 actinobacteria strains.</title>
        <authorList>
            <person name="Klenk H.-P."/>
        </authorList>
    </citation>
    <scope>NUCLEOTIDE SEQUENCE [LARGE SCALE GENOMIC DNA]</scope>
    <source>
        <strain evidence="3 4">DSM 43866</strain>
    </source>
</reference>
<evidence type="ECO:0000256" key="1">
    <source>
        <dbReference type="ARBA" id="ARBA00022723"/>
    </source>
</evidence>
<dbReference type="GO" id="GO:0005975">
    <property type="term" value="P:carbohydrate metabolic process"/>
    <property type="evidence" value="ECO:0007669"/>
    <property type="project" value="InterPro"/>
</dbReference>
<gene>
    <name evidence="3" type="ORF">FHX34_102998</name>
</gene>
<comment type="caution">
    <text evidence="3">The sequence shown here is derived from an EMBL/GenBank/DDBJ whole genome shotgun (WGS) entry which is preliminary data.</text>
</comment>
<keyword evidence="1" id="KW-0479">Metal-binding</keyword>
<dbReference type="CDD" id="cd00429">
    <property type="entry name" value="RPE"/>
    <property type="match status" value="1"/>
</dbReference>
<dbReference type="InterPro" id="IPR011060">
    <property type="entry name" value="RibuloseP-bd_barrel"/>
</dbReference>
<keyword evidence="4" id="KW-1185">Reference proteome</keyword>
<dbReference type="AlphaFoldDB" id="A0A561WKP7"/>
<dbReference type="Gene3D" id="3.20.20.70">
    <property type="entry name" value="Aldolase class I"/>
    <property type="match status" value="1"/>
</dbReference>
<name>A0A561WKP7_ACTTI</name>
<protein>
    <submittedName>
        <fullName evidence="3">Ribulose-phosphate 3-epimerase</fullName>
    </submittedName>
</protein>
<dbReference type="Proteomes" id="UP000320239">
    <property type="component" value="Unassembled WGS sequence"/>
</dbReference>
<evidence type="ECO:0000256" key="2">
    <source>
        <dbReference type="ARBA" id="ARBA00023235"/>
    </source>
</evidence>
<keyword evidence="2" id="KW-0413">Isomerase</keyword>
<evidence type="ECO:0000313" key="4">
    <source>
        <dbReference type="Proteomes" id="UP000320239"/>
    </source>
</evidence>
<organism evidence="3 4">
    <name type="scientific">Actinoplanes teichomyceticus</name>
    <dbReference type="NCBI Taxonomy" id="1867"/>
    <lineage>
        <taxon>Bacteria</taxon>
        <taxon>Bacillati</taxon>
        <taxon>Actinomycetota</taxon>
        <taxon>Actinomycetes</taxon>
        <taxon>Micromonosporales</taxon>
        <taxon>Micromonosporaceae</taxon>
        <taxon>Actinoplanes</taxon>
    </lineage>
</organism>
<dbReference type="InterPro" id="IPR013785">
    <property type="entry name" value="Aldolase_TIM"/>
</dbReference>
<dbReference type="PANTHER" id="PTHR11749">
    <property type="entry name" value="RIBULOSE-5-PHOSPHATE-3-EPIMERASE"/>
    <property type="match status" value="1"/>
</dbReference>
<dbReference type="RefSeq" id="WP_203723605.1">
    <property type="nucleotide sequence ID" value="NZ_BOMX01000070.1"/>
</dbReference>
<dbReference type="GO" id="GO:0046872">
    <property type="term" value="F:metal ion binding"/>
    <property type="evidence" value="ECO:0007669"/>
    <property type="project" value="UniProtKB-KW"/>
</dbReference>
<dbReference type="GO" id="GO:0016857">
    <property type="term" value="F:racemase and epimerase activity, acting on carbohydrates and derivatives"/>
    <property type="evidence" value="ECO:0007669"/>
    <property type="project" value="InterPro"/>
</dbReference>
<dbReference type="EMBL" id="VIWY01000002">
    <property type="protein sequence ID" value="TWG24442.1"/>
    <property type="molecule type" value="Genomic_DNA"/>
</dbReference>
<evidence type="ECO:0000313" key="3">
    <source>
        <dbReference type="EMBL" id="TWG24442.1"/>
    </source>
</evidence>
<proteinExistence type="predicted"/>
<dbReference type="InterPro" id="IPR000056">
    <property type="entry name" value="Ribul_P_3_epim-like"/>
</dbReference>